<reference evidence="13 14" key="1">
    <citation type="journal article" date="2013" name="Antonie Van Leeuwenhoek">
        <title>Sphingomonas ginsenosidivorax sp. nov., with the ability to transform ginsenosides.</title>
        <authorList>
            <person name="Jin X.F."/>
            <person name="Kim J.K."/>
            <person name="Liu Q.M."/>
            <person name="Kang M.S."/>
            <person name="He D."/>
            <person name="Jin F.X."/>
            <person name="Kim S.C."/>
            <person name="Im W.T."/>
        </authorList>
    </citation>
    <scope>NUCLEOTIDE SEQUENCE [LARGE SCALE GENOMIC DNA]</scope>
    <source>
        <strain evidence="13 14">KHI67</strain>
    </source>
</reference>
<feature type="domain" description="TonB-dependent receptor plug" evidence="12">
    <location>
        <begin position="56"/>
        <end position="175"/>
    </location>
</feature>
<keyword evidence="6 8" id="KW-0472">Membrane</keyword>
<keyword evidence="10" id="KW-0732">Signal</keyword>
<dbReference type="PROSITE" id="PS52016">
    <property type="entry name" value="TONB_DEPENDENT_REC_3"/>
    <property type="match status" value="1"/>
</dbReference>
<evidence type="ECO:0000259" key="12">
    <source>
        <dbReference type="Pfam" id="PF07715"/>
    </source>
</evidence>
<dbReference type="InterPro" id="IPR037066">
    <property type="entry name" value="Plug_dom_sf"/>
</dbReference>
<name>A0A5C6UB08_9SPHN</name>
<dbReference type="GO" id="GO:0009279">
    <property type="term" value="C:cell outer membrane"/>
    <property type="evidence" value="ECO:0007669"/>
    <property type="project" value="UniProtKB-SubCell"/>
</dbReference>
<dbReference type="InterPro" id="IPR000531">
    <property type="entry name" value="Beta-barrel_TonB"/>
</dbReference>
<evidence type="ECO:0000256" key="1">
    <source>
        <dbReference type="ARBA" id="ARBA00004571"/>
    </source>
</evidence>
<proteinExistence type="inferred from homology"/>
<gene>
    <name evidence="13" type="ORF">FSB78_03110</name>
</gene>
<evidence type="ECO:0000313" key="14">
    <source>
        <dbReference type="Proteomes" id="UP000321250"/>
    </source>
</evidence>
<comment type="similarity">
    <text evidence="8 9">Belongs to the TonB-dependent receptor family.</text>
</comment>
<dbReference type="AlphaFoldDB" id="A0A5C6UB08"/>
<dbReference type="Pfam" id="PF07715">
    <property type="entry name" value="Plug"/>
    <property type="match status" value="1"/>
</dbReference>
<sequence>MKIVTSVSRGALAVAMIAGCPAFASAQELAAAARTAVDPGDDIIVTGTRATGITAAESAAPIKVLDEEMLSHVGQPNLNQVLTQLVPSFTAQAFGGDTSNLTLSARLRGLSPNHTLVLINGKRRHGTSNLAVLGGPYQGAATADLDLISPSSIKRIEVLEDGAAAQYGSDAIAGVINIILKDDAEGGDGYATAGESYKTGGGTYGGTLHLATKLGDSGFINVTGFYRYHDFTQVGGLDRRVTDNNGNLLTATSNPSLTAIQRQLYPGMSGFPYVNRINGDAQSRLVNLQYNSAYDFGGVEVYSFGTYSRRIASAYENVRVPTRVSRTVAGVTTYFDPDGDTPVNGFSPREKIREQDMAFTGGVRGDASGFHYDLSTTFGQDKNEIYTIDSANASLYADTGFTPTSFYDGFFKSTEFTANADFSREFEAGMAAPLNLAFGGEYRKNVYEIGSGDAASIYKEGGQSYPGFRPSDAGVNGRNAQAAYVDVAMMPVEGLKIDVAGRYEHYSDFGSKFIYKGTTRYDFSEMFALRGTYSTGFRAPTLAESFYSATNVSPTAAFVQLPANSAAAKLLGFQNLKPEKSTNISLGTVFRPAPRLTITLDAYQVRIRDRILGTGSLYGSGGARNFPIVTTAILANGNVLDPTVSQTGINIFTNGANTRTRGVDLVASYVSDFDSLGTVNWTLSGNYNETKITRLGTAPATLGGIPLFDVGAQSNIETASPKVKLIGSAFYTIGKLSATLRGTMYGRSSNLQSPDGGTFYKQRVGTAYIQDVELNYKLTKDLEFSIGANNLFDKRPPIVALVPGTTNNTLVNGGNVLDAPLTFSPYGINGGYYYGRINISF</sequence>
<dbReference type="PANTHER" id="PTHR47234">
    <property type="match status" value="1"/>
</dbReference>
<dbReference type="Gene3D" id="2.40.170.20">
    <property type="entry name" value="TonB-dependent receptor, beta-barrel domain"/>
    <property type="match status" value="1"/>
</dbReference>
<organism evidence="13 14">
    <name type="scientific">Sphingomonas ginsenosidivorax</name>
    <dbReference type="NCBI Taxonomy" id="862135"/>
    <lineage>
        <taxon>Bacteria</taxon>
        <taxon>Pseudomonadati</taxon>
        <taxon>Pseudomonadota</taxon>
        <taxon>Alphaproteobacteria</taxon>
        <taxon>Sphingomonadales</taxon>
        <taxon>Sphingomonadaceae</taxon>
        <taxon>Sphingomonas</taxon>
    </lineage>
</organism>
<dbReference type="OrthoDB" id="7051241at2"/>
<keyword evidence="2 8" id="KW-0813">Transport</keyword>
<evidence type="ECO:0000256" key="2">
    <source>
        <dbReference type="ARBA" id="ARBA00022448"/>
    </source>
</evidence>
<feature type="signal peptide" evidence="10">
    <location>
        <begin position="1"/>
        <end position="26"/>
    </location>
</feature>
<dbReference type="PANTHER" id="PTHR47234:SF3">
    <property type="entry name" value="SECRETIN_TONB SHORT N-TERMINAL DOMAIN-CONTAINING PROTEIN"/>
    <property type="match status" value="1"/>
</dbReference>
<evidence type="ECO:0000256" key="10">
    <source>
        <dbReference type="SAM" id="SignalP"/>
    </source>
</evidence>
<evidence type="ECO:0000256" key="7">
    <source>
        <dbReference type="ARBA" id="ARBA00023237"/>
    </source>
</evidence>
<dbReference type="SUPFAM" id="SSF56935">
    <property type="entry name" value="Porins"/>
    <property type="match status" value="1"/>
</dbReference>
<keyword evidence="5 9" id="KW-0798">TonB box</keyword>
<keyword evidence="13" id="KW-0675">Receptor</keyword>
<dbReference type="PROSITE" id="PS51257">
    <property type="entry name" value="PROKAR_LIPOPROTEIN"/>
    <property type="match status" value="1"/>
</dbReference>
<dbReference type="Gene3D" id="2.170.130.10">
    <property type="entry name" value="TonB-dependent receptor, plug domain"/>
    <property type="match status" value="1"/>
</dbReference>
<dbReference type="Pfam" id="PF00593">
    <property type="entry name" value="TonB_dep_Rec_b-barrel"/>
    <property type="match status" value="1"/>
</dbReference>
<evidence type="ECO:0000256" key="6">
    <source>
        <dbReference type="ARBA" id="ARBA00023136"/>
    </source>
</evidence>
<dbReference type="InterPro" id="IPR036942">
    <property type="entry name" value="Beta-barrel_TonB_sf"/>
</dbReference>
<feature type="chain" id="PRO_5022717931" evidence="10">
    <location>
        <begin position="27"/>
        <end position="841"/>
    </location>
</feature>
<evidence type="ECO:0000313" key="13">
    <source>
        <dbReference type="EMBL" id="TXC70053.1"/>
    </source>
</evidence>
<dbReference type="CDD" id="cd01347">
    <property type="entry name" value="ligand_gated_channel"/>
    <property type="match status" value="1"/>
</dbReference>
<evidence type="ECO:0000259" key="11">
    <source>
        <dbReference type="Pfam" id="PF00593"/>
    </source>
</evidence>
<evidence type="ECO:0000256" key="9">
    <source>
        <dbReference type="RuleBase" id="RU003357"/>
    </source>
</evidence>
<dbReference type="Proteomes" id="UP000321250">
    <property type="component" value="Unassembled WGS sequence"/>
</dbReference>
<comment type="subcellular location">
    <subcellularLocation>
        <location evidence="1 8">Cell outer membrane</location>
        <topology evidence="1 8">Multi-pass membrane protein</topology>
    </subcellularLocation>
</comment>
<keyword evidence="3 8" id="KW-1134">Transmembrane beta strand</keyword>
<keyword evidence="4 8" id="KW-0812">Transmembrane</keyword>
<dbReference type="InterPro" id="IPR039426">
    <property type="entry name" value="TonB-dep_rcpt-like"/>
</dbReference>
<evidence type="ECO:0000256" key="3">
    <source>
        <dbReference type="ARBA" id="ARBA00022452"/>
    </source>
</evidence>
<evidence type="ECO:0000256" key="4">
    <source>
        <dbReference type="ARBA" id="ARBA00022692"/>
    </source>
</evidence>
<protein>
    <submittedName>
        <fullName evidence="13">TonB-dependent receptor</fullName>
    </submittedName>
</protein>
<evidence type="ECO:0000256" key="5">
    <source>
        <dbReference type="ARBA" id="ARBA00023077"/>
    </source>
</evidence>
<keyword evidence="14" id="KW-1185">Reference proteome</keyword>
<comment type="caution">
    <text evidence="13">The sequence shown here is derived from an EMBL/GenBank/DDBJ whole genome shotgun (WGS) entry which is preliminary data.</text>
</comment>
<feature type="domain" description="TonB-dependent receptor-like beta-barrel" evidence="11">
    <location>
        <begin position="330"/>
        <end position="791"/>
    </location>
</feature>
<dbReference type="EMBL" id="VOQR01000001">
    <property type="protein sequence ID" value="TXC70053.1"/>
    <property type="molecule type" value="Genomic_DNA"/>
</dbReference>
<keyword evidence="7 8" id="KW-0998">Cell outer membrane</keyword>
<accession>A0A5C6UB08</accession>
<dbReference type="InterPro" id="IPR012910">
    <property type="entry name" value="Plug_dom"/>
</dbReference>
<evidence type="ECO:0000256" key="8">
    <source>
        <dbReference type="PROSITE-ProRule" id="PRU01360"/>
    </source>
</evidence>
<dbReference type="RefSeq" id="WP_147079877.1">
    <property type="nucleotide sequence ID" value="NZ_VOQR01000001.1"/>
</dbReference>